<feature type="active site" description="Proton donor/acceptor" evidence="8">
    <location>
        <position position="242"/>
    </location>
</feature>
<keyword evidence="5" id="KW-0378">Hydrolase</keyword>
<dbReference type="SMART" id="SM01110">
    <property type="entry name" value="Cutinase"/>
    <property type="match status" value="1"/>
</dbReference>
<dbReference type="AlphaFoldDB" id="H0EUU1"/>
<dbReference type="SUPFAM" id="SSF53474">
    <property type="entry name" value="alpha/beta-Hydrolases"/>
    <property type="match status" value="1"/>
</dbReference>
<dbReference type="PRINTS" id="PR00129">
    <property type="entry name" value="CUTINASE"/>
</dbReference>
<evidence type="ECO:0000256" key="1">
    <source>
        <dbReference type="ARBA" id="ARBA00007534"/>
    </source>
</evidence>
<protein>
    <recommendedName>
        <fullName evidence="2">cutinase</fullName>
        <ecNumber evidence="2">3.1.1.74</ecNumber>
    </recommendedName>
</protein>
<evidence type="ECO:0000256" key="2">
    <source>
        <dbReference type="ARBA" id="ARBA00013095"/>
    </source>
</evidence>
<evidence type="ECO:0000256" key="7">
    <source>
        <dbReference type="ARBA" id="ARBA00034045"/>
    </source>
</evidence>
<dbReference type="PANTHER" id="PTHR48250">
    <property type="entry name" value="CUTINASE 2-RELATED"/>
    <property type="match status" value="1"/>
</dbReference>
<dbReference type="HOGENOM" id="CLU_040058_2_1_1"/>
<dbReference type="Proteomes" id="UP000005446">
    <property type="component" value="Unassembled WGS sequence"/>
</dbReference>
<dbReference type="InterPro" id="IPR000675">
    <property type="entry name" value="Cutinase/axe"/>
</dbReference>
<dbReference type="EMBL" id="AGUE01000182">
    <property type="protein sequence ID" value="EHK97646.1"/>
    <property type="molecule type" value="Genomic_DNA"/>
</dbReference>
<dbReference type="OrthoDB" id="3225429at2759"/>
<name>H0EUU1_GLAL7</name>
<feature type="active site" evidence="8">
    <location>
        <position position="229"/>
    </location>
</feature>
<feature type="signal peptide" evidence="10">
    <location>
        <begin position="1"/>
        <end position="17"/>
    </location>
</feature>
<keyword evidence="4 10" id="KW-0732">Signal</keyword>
<dbReference type="GO" id="GO:0016052">
    <property type="term" value="P:carbohydrate catabolic process"/>
    <property type="evidence" value="ECO:0007669"/>
    <property type="project" value="TreeGrafter"/>
</dbReference>
<evidence type="ECO:0000256" key="4">
    <source>
        <dbReference type="ARBA" id="ARBA00022729"/>
    </source>
</evidence>
<dbReference type="InParanoid" id="H0EUU1"/>
<dbReference type="GO" id="GO:0050525">
    <property type="term" value="F:cutinase activity"/>
    <property type="evidence" value="ECO:0007669"/>
    <property type="project" value="UniProtKB-EC"/>
</dbReference>
<comment type="similarity">
    <text evidence="1">Belongs to the cutinase family.</text>
</comment>
<reference evidence="11 12" key="1">
    <citation type="journal article" date="2012" name="Eukaryot. Cell">
        <title>Genome sequence of the fungus Glarea lozoyensis: the first genome sequence of a species from the Helotiaceae family.</title>
        <authorList>
            <person name="Youssar L."/>
            <person name="Gruening B.A."/>
            <person name="Erxleben A."/>
            <person name="Guenther S."/>
            <person name="Huettel W."/>
        </authorList>
    </citation>
    <scope>NUCLEOTIDE SEQUENCE [LARGE SCALE GENOMIC DNA]</scope>
    <source>
        <strain evidence="12">ATCC 74030 / MF5533</strain>
    </source>
</reference>
<comment type="caution">
    <text evidence="11">The sequence shown here is derived from an EMBL/GenBank/DDBJ whole genome shotgun (WGS) entry which is preliminary data.</text>
</comment>
<feature type="active site" description="Nucleophile" evidence="8">
    <location>
        <position position="177"/>
    </location>
</feature>
<keyword evidence="12" id="KW-1185">Reference proteome</keyword>
<evidence type="ECO:0000256" key="6">
    <source>
        <dbReference type="ARBA" id="ARBA00023157"/>
    </source>
</evidence>
<dbReference type="PANTHER" id="PTHR48250:SF1">
    <property type="entry name" value="CUTINASE"/>
    <property type="match status" value="1"/>
</dbReference>
<dbReference type="EC" id="3.1.1.74" evidence="2"/>
<evidence type="ECO:0000256" key="9">
    <source>
        <dbReference type="PIRSR" id="PIRSR611150-2"/>
    </source>
</evidence>
<evidence type="ECO:0000256" key="3">
    <source>
        <dbReference type="ARBA" id="ARBA00022487"/>
    </source>
</evidence>
<proteinExistence type="inferred from homology"/>
<keyword evidence="3" id="KW-0719">Serine esterase</keyword>
<evidence type="ECO:0000256" key="10">
    <source>
        <dbReference type="SAM" id="SignalP"/>
    </source>
</evidence>
<evidence type="ECO:0000256" key="8">
    <source>
        <dbReference type="PIRSR" id="PIRSR611150-1"/>
    </source>
</evidence>
<evidence type="ECO:0000313" key="12">
    <source>
        <dbReference type="Proteomes" id="UP000005446"/>
    </source>
</evidence>
<keyword evidence="6 9" id="KW-1015">Disulfide bond</keyword>
<organism evidence="11 12">
    <name type="scientific">Glarea lozoyensis (strain ATCC 74030 / MF5533)</name>
    <dbReference type="NCBI Taxonomy" id="1104152"/>
    <lineage>
        <taxon>Eukaryota</taxon>
        <taxon>Fungi</taxon>
        <taxon>Dikarya</taxon>
        <taxon>Ascomycota</taxon>
        <taxon>Pezizomycotina</taxon>
        <taxon>Leotiomycetes</taxon>
        <taxon>Helotiales</taxon>
        <taxon>Helotiaceae</taxon>
        <taxon>Glarea</taxon>
    </lineage>
</organism>
<dbReference type="ESTHER" id="glal7-h0euu1">
    <property type="family name" value="Cutinase"/>
</dbReference>
<accession>H0EUU1</accession>
<dbReference type="InterPro" id="IPR011150">
    <property type="entry name" value="Cutinase_monf"/>
</dbReference>
<comment type="catalytic activity">
    <reaction evidence="7">
        <text>cutin + H2O = cutin monomers.</text>
        <dbReference type="EC" id="3.1.1.74"/>
    </reaction>
</comment>
<dbReference type="Gene3D" id="3.40.50.1820">
    <property type="entry name" value="alpha/beta hydrolase"/>
    <property type="match status" value="1"/>
</dbReference>
<evidence type="ECO:0000313" key="11">
    <source>
        <dbReference type="EMBL" id="EHK97646.1"/>
    </source>
</evidence>
<sequence length="258" mass="26882">MRFSTITLLSLASLALASPIAAPIPKAVLTRDQAEKRQTPLNAFLDLLLDYLPAVDGTINAVAGILTTFESFLAALTGEQTTYNELGNTCKPYTVIFARGTTEPGNVGILVGPPFLKALDMAAGAANVVVQGVNNYAADVQGYLAGGDAKGSADMAAKITTLKAKCPNTKLITAGYSQGGQIIHNAAKLLPAATAQWISKVIIFGDPYSKQPVANVAESKRKTFCNAGDNICVNGPLILSPHLLYGLNAVEAAKFATS</sequence>
<dbReference type="Pfam" id="PF01083">
    <property type="entry name" value="Cutinase"/>
    <property type="match status" value="1"/>
</dbReference>
<feature type="disulfide bond" evidence="9">
    <location>
        <begin position="90"/>
        <end position="166"/>
    </location>
</feature>
<feature type="chain" id="PRO_5003532793" description="cutinase" evidence="10">
    <location>
        <begin position="18"/>
        <end position="258"/>
    </location>
</feature>
<evidence type="ECO:0000256" key="5">
    <source>
        <dbReference type="ARBA" id="ARBA00022801"/>
    </source>
</evidence>
<dbReference type="InterPro" id="IPR029058">
    <property type="entry name" value="AB_hydrolase_fold"/>
</dbReference>
<gene>
    <name evidence="11" type="ORF">M7I_6530</name>
</gene>
<dbReference type="GO" id="GO:0005576">
    <property type="term" value="C:extracellular region"/>
    <property type="evidence" value="ECO:0007669"/>
    <property type="project" value="InterPro"/>
</dbReference>
<feature type="disulfide bond" evidence="9">
    <location>
        <begin position="225"/>
        <end position="232"/>
    </location>
</feature>